<feature type="compositionally biased region" description="Basic and acidic residues" evidence="1">
    <location>
        <begin position="94"/>
        <end position="107"/>
    </location>
</feature>
<evidence type="ECO:0000313" key="2">
    <source>
        <dbReference type="EMBL" id="KAA6363489.1"/>
    </source>
</evidence>
<gene>
    <name evidence="2" type="ORF">EZS28_040983</name>
</gene>
<dbReference type="EMBL" id="SNRW01022850">
    <property type="protein sequence ID" value="KAA6363489.1"/>
    <property type="molecule type" value="Genomic_DNA"/>
</dbReference>
<comment type="caution">
    <text evidence="2">The sequence shown here is derived from an EMBL/GenBank/DDBJ whole genome shotgun (WGS) entry which is preliminary data.</text>
</comment>
<evidence type="ECO:0000256" key="1">
    <source>
        <dbReference type="SAM" id="MobiDB-lite"/>
    </source>
</evidence>
<protein>
    <submittedName>
        <fullName evidence="2">Uncharacterized protein</fullName>
    </submittedName>
</protein>
<feature type="region of interest" description="Disordered" evidence="1">
    <location>
        <begin position="130"/>
        <end position="162"/>
    </location>
</feature>
<feature type="non-terminal residue" evidence="2">
    <location>
        <position position="1"/>
    </location>
</feature>
<proteinExistence type="predicted"/>
<dbReference type="Proteomes" id="UP000324800">
    <property type="component" value="Unassembled WGS sequence"/>
</dbReference>
<feature type="region of interest" description="Disordered" evidence="1">
    <location>
        <begin position="210"/>
        <end position="251"/>
    </location>
</feature>
<feature type="region of interest" description="Disordered" evidence="1">
    <location>
        <begin position="94"/>
        <end position="113"/>
    </location>
</feature>
<reference evidence="2 3" key="1">
    <citation type="submission" date="2019-03" db="EMBL/GenBank/DDBJ databases">
        <title>Single cell metagenomics reveals metabolic interactions within the superorganism composed of flagellate Streblomastix strix and complex community of Bacteroidetes bacteria on its surface.</title>
        <authorList>
            <person name="Treitli S.C."/>
            <person name="Kolisko M."/>
            <person name="Husnik F."/>
            <person name="Keeling P."/>
            <person name="Hampl V."/>
        </authorList>
    </citation>
    <scope>NUCLEOTIDE SEQUENCE [LARGE SCALE GENOMIC DNA]</scope>
    <source>
        <strain evidence="2">ST1C</strain>
    </source>
</reference>
<evidence type="ECO:0000313" key="3">
    <source>
        <dbReference type="Proteomes" id="UP000324800"/>
    </source>
</evidence>
<dbReference type="AlphaFoldDB" id="A0A5J4TZU2"/>
<feature type="compositionally biased region" description="Low complexity" evidence="1">
    <location>
        <begin position="140"/>
        <end position="162"/>
    </location>
</feature>
<sequence>NLVQSENAEVVKTVKAQIKDDPGLRCLTNLSVAVDEEDNEDQDDNETNERIQHLCVLLLSNVFAGQLQSNAIIPMLPFLRRFYSNLGQKRIKKQEIGKKGQIKKQELPPDDGDEIRRMTQSLLALDPQLDDNLDDFDYKSPPSSSSQQQKQQNQSSLSSTSIQRELQLDDDELGDEDKQVRQSTLQALEEYKEAEEEVRKALERARVATEQKIGGAGKQVAKASAKTKTKVKMTEEEEFQEWMRQNDDRKH</sequence>
<name>A0A5J4TZU2_9EUKA</name>
<organism evidence="2 3">
    <name type="scientific">Streblomastix strix</name>
    <dbReference type="NCBI Taxonomy" id="222440"/>
    <lineage>
        <taxon>Eukaryota</taxon>
        <taxon>Metamonada</taxon>
        <taxon>Preaxostyla</taxon>
        <taxon>Oxymonadida</taxon>
        <taxon>Streblomastigidae</taxon>
        <taxon>Streblomastix</taxon>
    </lineage>
</organism>
<accession>A0A5J4TZU2</accession>